<accession>A0ABW6SWK9</accession>
<evidence type="ECO:0000256" key="1">
    <source>
        <dbReference type="SAM" id="Phobius"/>
    </source>
</evidence>
<feature type="transmembrane region" description="Helical" evidence="1">
    <location>
        <begin position="52"/>
        <end position="71"/>
    </location>
</feature>
<evidence type="ECO:0000313" key="3">
    <source>
        <dbReference type="Proteomes" id="UP001602013"/>
    </source>
</evidence>
<keyword evidence="1" id="KW-0472">Membrane</keyword>
<proteinExistence type="predicted"/>
<keyword evidence="1" id="KW-0812">Transmembrane</keyword>
<name>A0ABW6SWK9_9ACTN</name>
<comment type="caution">
    <text evidence="2">The sequence shown here is derived from an EMBL/GenBank/DDBJ whole genome shotgun (WGS) entry which is preliminary data.</text>
</comment>
<feature type="transmembrane region" description="Helical" evidence="1">
    <location>
        <begin position="21"/>
        <end position="40"/>
    </location>
</feature>
<keyword evidence="1" id="KW-1133">Transmembrane helix</keyword>
<reference evidence="2 3" key="1">
    <citation type="submission" date="2024-10" db="EMBL/GenBank/DDBJ databases">
        <title>The Natural Products Discovery Center: Release of the First 8490 Sequenced Strains for Exploring Actinobacteria Biosynthetic Diversity.</title>
        <authorList>
            <person name="Kalkreuter E."/>
            <person name="Kautsar S.A."/>
            <person name="Yang D."/>
            <person name="Bader C.D."/>
            <person name="Teijaro C.N."/>
            <person name="Fluegel L."/>
            <person name="Davis C.M."/>
            <person name="Simpson J.R."/>
            <person name="Lauterbach L."/>
            <person name="Steele A.D."/>
            <person name="Gui C."/>
            <person name="Meng S."/>
            <person name="Li G."/>
            <person name="Viehrig K."/>
            <person name="Ye F."/>
            <person name="Su P."/>
            <person name="Kiefer A.F."/>
            <person name="Nichols A."/>
            <person name="Cepeda A.J."/>
            <person name="Yan W."/>
            <person name="Fan B."/>
            <person name="Jiang Y."/>
            <person name="Adhikari A."/>
            <person name="Zheng C.-J."/>
            <person name="Schuster L."/>
            <person name="Cowan T.M."/>
            <person name="Smanski M.J."/>
            <person name="Chevrette M.G."/>
            <person name="De Carvalho L.P.S."/>
            <person name="Shen B."/>
        </authorList>
    </citation>
    <scope>NUCLEOTIDE SEQUENCE [LARGE SCALE GENOMIC DNA]</scope>
    <source>
        <strain evidence="2 3">NPDC002173</strain>
    </source>
</reference>
<protein>
    <submittedName>
        <fullName evidence="2">Uncharacterized protein</fullName>
    </submittedName>
</protein>
<evidence type="ECO:0000313" key="2">
    <source>
        <dbReference type="EMBL" id="MFF3668055.1"/>
    </source>
</evidence>
<organism evidence="2 3">
    <name type="scientific">Microtetraspora malaysiensis</name>
    <dbReference type="NCBI Taxonomy" id="161358"/>
    <lineage>
        <taxon>Bacteria</taxon>
        <taxon>Bacillati</taxon>
        <taxon>Actinomycetota</taxon>
        <taxon>Actinomycetes</taxon>
        <taxon>Streptosporangiales</taxon>
        <taxon>Streptosporangiaceae</taxon>
        <taxon>Microtetraspora</taxon>
    </lineage>
</organism>
<sequence>MTFSPPRATAPGVPGKVRSRLRNLALLEAANIPFQAWVWFGVVGLPVTAANTVGFVLAALLLVQGSLYWIAKLRQLRRPGPLPGVRAFLIARVADVPLLVAGVAFTAYAAAAGPGRASWPGVAFALVAVLEYVNYFHVQLMHDTAADLRRLVGAGLRPSHLARDLARARRG</sequence>
<keyword evidence="3" id="KW-1185">Reference proteome</keyword>
<feature type="transmembrane region" description="Helical" evidence="1">
    <location>
        <begin position="92"/>
        <end position="111"/>
    </location>
</feature>
<dbReference type="Proteomes" id="UP001602013">
    <property type="component" value="Unassembled WGS sequence"/>
</dbReference>
<feature type="transmembrane region" description="Helical" evidence="1">
    <location>
        <begin position="117"/>
        <end position="135"/>
    </location>
</feature>
<gene>
    <name evidence="2" type="ORF">ACFYXI_20945</name>
</gene>
<dbReference type="RefSeq" id="WP_387413428.1">
    <property type="nucleotide sequence ID" value="NZ_JBIASD010000013.1"/>
</dbReference>
<dbReference type="EMBL" id="JBIASD010000013">
    <property type="protein sequence ID" value="MFF3668055.1"/>
    <property type="molecule type" value="Genomic_DNA"/>
</dbReference>